<dbReference type="EMBL" id="CAJQZP010000547">
    <property type="protein sequence ID" value="CAG4967989.1"/>
    <property type="molecule type" value="Genomic_DNA"/>
</dbReference>
<dbReference type="Proteomes" id="UP000691718">
    <property type="component" value="Unassembled WGS sequence"/>
</dbReference>
<reference evidence="1" key="1">
    <citation type="submission" date="2021-04" db="EMBL/GenBank/DDBJ databases">
        <authorList>
            <person name="Tunstrom K."/>
        </authorList>
    </citation>
    <scope>NUCLEOTIDE SEQUENCE</scope>
</reference>
<gene>
    <name evidence="1" type="ORF">PAPOLLO_LOCUS7879</name>
</gene>
<proteinExistence type="predicted"/>
<evidence type="ECO:0000313" key="2">
    <source>
        <dbReference type="Proteomes" id="UP000691718"/>
    </source>
</evidence>
<name>A0A8S3WM38_PARAO</name>
<keyword evidence="2" id="KW-1185">Reference proteome</keyword>
<evidence type="ECO:0000313" key="1">
    <source>
        <dbReference type="EMBL" id="CAG4967989.1"/>
    </source>
</evidence>
<sequence>MGLMIDLGSDTPPSISMQERVIAHPSPSYARAAAVSTGEPLSVTSGQKRQHVEAHRGQEAYCGDQECTLHVPNVEAVARAPLSSSSLPLLRWRHARSQRAVLGKPRYKIIVKENGFRS</sequence>
<comment type="caution">
    <text evidence="1">The sequence shown here is derived from an EMBL/GenBank/DDBJ whole genome shotgun (WGS) entry which is preliminary data.</text>
</comment>
<accession>A0A8S3WM38</accession>
<dbReference type="OrthoDB" id="6897874at2759"/>
<protein>
    <submittedName>
        <fullName evidence="1">(apollo) hypothetical protein</fullName>
    </submittedName>
</protein>
<organism evidence="1 2">
    <name type="scientific">Parnassius apollo</name>
    <name type="common">Apollo butterfly</name>
    <name type="synonym">Papilio apollo</name>
    <dbReference type="NCBI Taxonomy" id="110799"/>
    <lineage>
        <taxon>Eukaryota</taxon>
        <taxon>Metazoa</taxon>
        <taxon>Ecdysozoa</taxon>
        <taxon>Arthropoda</taxon>
        <taxon>Hexapoda</taxon>
        <taxon>Insecta</taxon>
        <taxon>Pterygota</taxon>
        <taxon>Neoptera</taxon>
        <taxon>Endopterygota</taxon>
        <taxon>Lepidoptera</taxon>
        <taxon>Glossata</taxon>
        <taxon>Ditrysia</taxon>
        <taxon>Papilionoidea</taxon>
        <taxon>Papilionidae</taxon>
        <taxon>Parnassiinae</taxon>
        <taxon>Parnassini</taxon>
        <taxon>Parnassius</taxon>
        <taxon>Parnassius</taxon>
    </lineage>
</organism>
<dbReference type="AlphaFoldDB" id="A0A8S3WM38"/>